<dbReference type="EMBL" id="JANPWB010000009">
    <property type="protein sequence ID" value="KAJ1155333.1"/>
    <property type="molecule type" value="Genomic_DNA"/>
</dbReference>
<accession>A0AAV7RTN8</accession>
<evidence type="ECO:0000313" key="2">
    <source>
        <dbReference type="Proteomes" id="UP001066276"/>
    </source>
</evidence>
<dbReference type="Proteomes" id="UP001066276">
    <property type="component" value="Chromosome 5"/>
</dbReference>
<protein>
    <submittedName>
        <fullName evidence="1">Uncharacterized protein</fullName>
    </submittedName>
</protein>
<gene>
    <name evidence="1" type="ORF">NDU88_008063</name>
</gene>
<organism evidence="1 2">
    <name type="scientific">Pleurodeles waltl</name>
    <name type="common">Iberian ribbed newt</name>
    <dbReference type="NCBI Taxonomy" id="8319"/>
    <lineage>
        <taxon>Eukaryota</taxon>
        <taxon>Metazoa</taxon>
        <taxon>Chordata</taxon>
        <taxon>Craniata</taxon>
        <taxon>Vertebrata</taxon>
        <taxon>Euteleostomi</taxon>
        <taxon>Amphibia</taxon>
        <taxon>Batrachia</taxon>
        <taxon>Caudata</taxon>
        <taxon>Salamandroidea</taxon>
        <taxon>Salamandridae</taxon>
        <taxon>Pleurodelinae</taxon>
        <taxon>Pleurodeles</taxon>
    </lineage>
</organism>
<dbReference type="AlphaFoldDB" id="A0AAV7RTN8"/>
<keyword evidence="2" id="KW-1185">Reference proteome</keyword>
<sequence length="81" mass="9726">MNRDFEHFKLCQARHQEWQSIDVLYIRRPKRDSLLFCDVRDDINSIQCAGDLTRHLFELWNSSMDCEDDGVHSIRLTDLAW</sequence>
<evidence type="ECO:0000313" key="1">
    <source>
        <dbReference type="EMBL" id="KAJ1155333.1"/>
    </source>
</evidence>
<comment type="caution">
    <text evidence="1">The sequence shown here is derived from an EMBL/GenBank/DDBJ whole genome shotgun (WGS) entry which is preliminary data.</text>
</comment>
<proteinExistence type="predicted"/>
<name>A0AAV7RTN8_PLEWA</name>
<reference evidence="1" key="1">
    <citation type="journal article" date="2022" name="bioRxiv">
        <title>Sequencing and chromosome-scale assembly of the giantPleurodeles waltlgenome.</title>
        <authorList>
            <person name="Brown T."/>
            <person name="Elewa A."/>
            <person name="Iarovenko S."/>
            <person name="Subramanian E."/>
            <person name="Araus A.J."/>
            <person name="Petzold A."/>
            <person name="Susuki M."/>
            <person name="Suzuki K.-i.T."/>
            <person name="Hayashi T."/>
            <person name="Toyoda A."/>
            <person name="Oliveira C."/>
            <person name="Osipova E."/>
            <person name="Leigh N.D."/>
            <person name="Simon A."/>
            <person name="Yun M.H."/>
        </authorList>
    </citation>
    <scope>NUCLEOTIDE SEQUENCE</scope>
    <source>
        <strain evidence="1">20211129_DDA</strain>
        <tissue evidence="1">Liver</tissue>
    </source>
</reference>